<keyword evidence="5" id="KW-1185">Reference proteome</keyword>
<evidence type="ECO:0000313" key="4">
    <source>
        <dbReference type="EMBL" id="KAK8247212.1"/>
    </source>
</evidence>
<dbReference type="EMBL" id="JBBWRZ010000001">
    <property type="protein sequence ID" value="KAK8247212.1"/>
    <property type="molecule type" value="Genomic_DNA"/>
</dbReference>
<dbReference type="PANTHER" id="PTHR44472:SF1">
    <property type="entry name" value="DDB1 AND CUL4 ASSOCIATED FACTOR 4"/>
    <property type="match status" value="1"/>
</dbReference>
<comment type="caution">
    <text evidence="4">The sequence shown here is derived from an EMBL/GenBank/DDBJ whole genome shotgun (WGS) entry which is preliminary data.</text>
</comment>
<gene>
    <name evidence="4" type="ORF">HDK90DRAFT_473820</name>
</gene>
<feature type="compositionally biased region" description="Polar residues" evidence="3">
    <location>
        <begin position="33"/>
        <end position="44"/>
    </location>
</feature>
<dbReference type="InterPro" id="IPR036322">
    <property type="entry name" value="WD40_repeat_dom_sf"/>
</dbReference>
<proteinExistence type="predicted"/>
<dbReference type="InterPro" id="IPR052254">
    <property type="entry name" value="CUL4-DDB1_E3_ligase_receptor"/>
</dbReference>
<keyword evidence="1" id="KW-0853">WD repeat</keyword>
<name>A0ABR1Z4U7_9PEZI</name>
<dbReference type="SUPFAM" id="SSF50978">
    <property type="entry name" value="WD40 repeat-like"/>
    <property type="match status" value="1"/>
</dbReference>
<sequence length="471" mass="52820">MPDPPAIPGFYYDPEKKKYFKIQKNHLAPPGSKYSQDAVNQQEMLSKKRKREEFEKIQREAQTLKRSPMLTNVNSWTLTREQGLRSDPNARAKALASILKPSAFLEIHDYWHRYVYADNTIRSFDYDALGLTLVAGLSGPNTCLTSTFVDPYPNLLEGEAIHRGFKNLRSIPSWHRRIHQPTNSDVTSVNIGPNRTLMYTTLGASSSAEIHLSSLNLHLPSQHGAQDYFDWSVILGPHEPDTMWSGTVNRFISEKDIFSIGTGKGVVNIENNPDGPHYSVFSAVRGKNKDRPDDALSVEWLSPNILSAGFRSGHIVLYDNRTKGSTLRLGHPSSVIQIRRADFDSGLVVAGLKSNMNLYDLRMAGPYKKKENSKSVFRFDYANEVTTSAGLDVHRESGIVAAAQKGGVQLYSIKDGAKLRHFNTKATVWKGFKYPNQPHVTCLRFVEEVKGPENGRTKLLGSIGTRVVQFR</sequence>
<evidence type="ECO:0000256" key="3">
    <source>
        <dbReference type="SAM" id="MobiDB-lite"/>
    </source>
</evidence>
<evidence type="ECO:0000256" key="2">
    <source>
        <dbReference type="ARBA" id="ARBA00022737"/>
    </source>
</evidence>
<keyword evidence="2" id="KW-0677">Repeat</keyword>
<dbReference type="InterPro" id="IPR015943">
    <property type="entry name" value="WD40/YVTN_repeat-like_dom_sf"/>
</dbReference>
<dbReference type="PANTHER" id="PTHR44472">
    <property type="entry name" value="DDB1- AND CUL4-ASSOCIATED FACTOR 4-RELATED"/>
    <property type="match status" value="1"/>
</dbReference>
<dbReference type="Proteomes" id="UP001492380">
    <property type="component" value="Unassembled WGS sequence"/>
</dbReference>
<evidence type="ECO:0000313" key="5">
    <source>
        <dbReference type="Proteomes" id="UP001492380"/>
    </source>
</evidence>
<dbReference type="Gene3D" id="2.130.10.10">
    <property type="entry name" value="YVTN repeat-like/Quinoprotein amine dehydrogenase"/>
    <property type="match status" value="1"/>
</dbReference>
<organism evidence="4 5">
    <name type="scientific">Phyllosticta capitalensis</name>
    <dbReference type="NCBI Taxonomy" id="121624"/>
    <lineage>
        <taxon>Eukaryota</taxon>
        <taxon>Fungi</taxon>
        <taxon>Dikarya</taxon>
        <taxon>Ascomycota</taxon>
        <taxon>Pezizomycotina</taxon>
        <taxon>Dothideomycetes</taxon>
        <taxon>Dothideomycetes incertae sedis</taxon>
        <taxon>Botryosphaeriales</taxon>
        <taxon>Phyllostictaceae</taxon>
        <taxon>Phyllosticta</taxon>
    </lineage>
</organism>
<accession>A0ABR1Z4U7</accession>
<protein>
    <submittedName>
        <fullName evidence="4">Uncharacterized protein</fullName>
    </submittedName>
</protein>
<reference evidence="4 5" key="1">
    <citation type="submission" date="2024-04" db="EMBL/GenBank/DDBJ databases">
        <title>Phyllosticta paracitricarpa is synonymous to the EU quarantine fungus P. citricarpa based on phylogenomic analyses.</title>
        <authorList>
            <consortium name="Lawrence Berkeley National Laboratory"/>
            <person name="Van Ingen-Buijs V.A."/>
            <person name="Van Westerhoven A.C."/>
            <person name="Haridas S."/>
            <person name="Skiadas P."/>
            <person name="Martin F."/>
            <person name="Groenewald J.Z."/>
            <person name="Crous P.W."/>
            <person name="Seidl M.F."/>
        </authorList>
    </citation>
    <scope>NUCLEOTIDE SEQUENCE [LARGE SCALE GENOMIC DNA]</scope>
    <source>
        <strain evidence="4 5">CBS 123374</strain>
    </source>
</reference>
<evidence type="ECO:0000256" key="1">
    <source>
        <dbReference type="ARBA" id="ARBA00022574"/>
    </source>
</evidence>
<feature type="region of interest" description="Disordered" evidence="3">
    <location>
        <begin position="29"/>
        <end position="53"/>
    </location>
</feature>